<gene>
    <name evidence="18" type="ORF">HH682_06835</name>
</gene>
<dbReference type="PANTHER" id="PTHR22777:SF16">
    <property type="entry name" value="POLYAMINE EXPORT PROTEIN"/>
    <property type="match status" value="1"/>
</dbReference>
<evidence type="ECO:0000256" key="9">
    <source>
        <dbReference type="ARBA" id="ARBA00023136"/>
    </source>
</evidence>
<dbReference type="InterPro" id="IPR016169">
    <property type="entry name" value="FAD-bd_PCMH_sub2"/>
</dbReference>
<sequence>MLDSLLVILVLIVISFFFAMSEISLAAARKIKLKLLANDGDIRAEQVLKLQESPGMFFTVVQIGVNAVAILGGIVGDSAFMPVFSDFFHRFLSPELSEKLSFICSFTVVTSLFILFADLTPKRIGMIAPEAIALRIIGPMRICLLVFRPLVWFFNGMANNVFRLFKIPMDRKDDITPDDIYAVVEAGALAGVLRKQEHELIENVFELESRTVPSSMTSRENIVWFDLNEEEAVLKSKIADHPHSKFLVCNGDIDHIVGYVDSKELLLRVLGNQSMTLSSGVQIRSALIVPDTLTLSEALESFKTAGEDFAVIMNEYALVVGIITLNDVMTTLMGDLVGQGFEEQIVARDANSWLVEGGTPIDDVVRVLHIETFPHSGNYETIGGFMMYMLRKIPKRTDFVIFSGYKFEVVDIDNYRIDQLLVTRVSDERPTPVTPAGQVIDEITGKQQ</sequence>
<dbReference type="SUPFAM" id="SSF54631">
    <property type="entry name" value="CBS-domain pair"/>
    <property type="match status" value="1"/>
</dbReference>
<evidence type="ECO:0000256" key="3">
    <source>
        <dbReference type="ARBA" id="ARBA00022475"/>
    </source>
</evidence>
<feature type="domain" description="CBS" evidence="16">
    <location>
        <begin position="282"/>
        <end position="343"/>
    </location>
</feature>
<keyword evidence="19" id="KW-1185">Reference proteome</keyword>
<evidence type="ECO:0000256" key="2">
    <source>
        <dbReference type="ARBA" id="ARBA00022448"/>
    </source>
</evidence>
<keyword evidence="8 13" id="KW-0129">CBS domain</keyword>
<comment type="similarity">
    <text evidence="11">Belongs to the UPF0053 family. PaeA subfamily.</text>
</comment>
<feature type="transmembrane region" description="Helical" evidence="15">
    <location>
        <begin position="100"/>
        <end position="120"/>
    </location>
</feature>
<dbReference type="InterPro" id="IPR000644">
    <property type="entry name" value="CBS_dom"/>
</dbReference>
<evidence type="ECO:0000256" key="6">
    <source>
        <dbReference type="ARBA" id="ARBA00022737"/>
    </source>
</evidence>
<dbReference type="PROSITE" id="PS51371">
    <property type="entry name" value="CBS"/>
    <property type="match status" value="1"/>
</dbReference>
<dbReference type="SUPFAM" id="SSF56176">
    <property type="entry name" value="FAD-binding/transporter-associated domain-like"/>
    <property type="match status" value="1"/>
</dbReference>
<evidence type="ECO:0000256" key="12">
    <source>
        <dbReference type="ARBA" id="ARBA00039818"/>
    </source>
</evidence>
<keyword evidence="5 14" id="KW-0812">Transmembrane</keyword>
<reference evidence="18 19" key="1">
    <citation type="submission" date="2020-04" db="EMBL/GenBank/DDBJ databases">
        <title>Genome sequencing of Rosenbergiella species.</title>
        <authorList>
            <person name="Alvarez-Perez S."/>
            <person name="Lievens B."/>
        </authorList>
    </citation>
    <scope>NUCLEOTIDE SEQUENCE [LARGE SCALE GENOMIC DNA]</scope>
    <source>
        <strain evidence="18 19">S61</strain>
    </source>
</reference>
<dbReference type="Pfam" id="PF01595">
    <property type="entry name" value="CNNM"/>
    <property type="match status" value="1"/>
</dbReference>
<accession>A0ABS5SVN5</accession>
<dbReference type="InterPro" id="IPR036318">
    <property type="entry name" value="FAD-bd_PCMH-like_sf"/>
</dbReference>
<keyword evidence="6" id="KW-0677">Repeat</keyword>
<comment type="function">
    <text evidence="10">Involved in cadaverine and putrescine tolerance in stationary phase. May facilitate the efflux of both cadaverine and putrescine from the cytoplasm, reducing potentially toxic levels under certain stress conditions.</text>
</comment>
<dbReference type="InterPro" id="IPR046342">
    <property type="entry name" value="CBS_dom_sf"/>
</dbReference>
<keyword evidence="4" id="KW-0997">Cell inner membrane</keyword>
<dbReference type="EMBL" id="JABBFR010000007">
    <property type="protein sequence ID" value="MBT0724156.1"/>
    <property type="molecule type" value="Genomic_DNA"/>
</dbReference>
<proteinExistence type="inferred from homology"/>
<keyword evidence="9 14" id="KW-0472">Membrane</keyword>
<dbReference type="RefSeq" id="WP_214236848.1">
    <property type="nucleotide sequence ID" value="NZ_JABBFR010000007.1"/>
</dbReference>
<feature type="transmembrane region" description="Helical" evidence="15">
    <location>
        <begin position="56"/>
        <end position="80"/>
    </location>
</feature>
<feature type="transmembrane region" description="Helical" evidence="15">
    <location>
        <begin position="132"/>
        <end position="154"/>
    </location>
</feature>
<evidence type="ECO:0000256" key="11">
    <source>
        <dbReference type="ARBA" id="ARBA00038280"/>
    </source>
</evidence>
<dbReference type="SMART" id="SM01091">
    <property type="entry name" value="CorC_HlyC"/>
    <property type="match status" value="1"/>
</dbReference>
<dbReference type="Pfam" id="PF00571">
    <property type="entry name" value="CBS"/>
    <property type="match status" value="1"/>
</dbReference>
<evidence type="ECO:0000313" key="18">
    <source>
        <dbReference type="EMBL" id="MBT0724156.1"/>
    </source>
</evidence>
<evidence type="ECO:0000259" key="17">
    <source>
        <dbReference type="PROSITE" id="PS51846"/>
    </source>
</evidence>
<evidence type="ECO:0000256" key="7">
    <source>
        <dbReference type="ARBA" id="ARBA00022989"/>
    </source>
</evidence>
<dbReference type="CDD" id="cd04590">
    <property type="entry name" value="CBS_pair_CorC_HlyC_assoc"/>
    <property type="match status" value="1"/>
</dbReference>
<dbReference type="Gene3D" id="3.10.580.10">
    <property type="entry name" value="CBS-domain"/>
    <property type="match status" value="1"/>
</dbReference>
<name>A0ABS5SVN5_9GAMM</name>
<comment type="subcellular location">
    <subcellularLocation>
        <location evidence="1">Cell inner membrane</location>
        <topology evidence="1">Multi-pass membrane protein</topology>
    </subcellularLocation>
</comment>
<dbReference type="PROSITE" id="PS51846">
    <property type="entry name" value="CNNM"/>
    <property type="match status" value="1"/>
</dbReference>
<evidence type="ECO:0000256" key="10">
    <source>
        <dbReference type="ARBA" id="ARBA00037177"/>
    </source>
</evidence>
<dbReference type="InterPro" id="IPR005170">
    <property type="entry name" value="Transptr-assoc_dom"/>
</dbReference>
<evidence type="ECO:0000256" key="8">
    <source>
        <dbReference type="ARBA" id="ARBA00023122"/>
    </source>
</evidence>
<protein>
    <recommendedName>
        <fullName evidence="12">Polyamine export protein</fullName>
    </recommendedName>
</protein>
<evidence type="ECO:0000256" key="4">
    <source>
        <dbReference type="ARBA" id="ARBA00022519"/>
    </source>
</evidence>
<organism evidence="18 19">
    <name type="scientific">Rosenbergiella gaditana</name>
    <dbReference type="NCBI Taxonomy" id="2726987"/>
    <lineage>
        <taxon>Bacteria</taxon>
        <taxon>Pseudomonadati</taxon>
        <taxon>Pseudomonadota</taxon>
        <taxon>Gammaproteobacteria</taxon>
        <taxon>Enterobacterales</taxon>
        <taxon>Erwiniaceae</taxon>
        <taxon>Rosenbergiella</taxon>
    </lineage>
</organism>
<evidence type="ECO:0000259" key="16">
    <source>
        <dbReference type="PROSITE" id="PS51371"/>
    </source>
</evidence>
<dbReference type="Pfam" id="PF03471">
    <property type="entry name" value="CorC_HlyC"/>
    <property type="match status" value="1"/>
</dbReference>
<keyword evidence="3" id="KW-1003">Cell membrane</keyword>
<evidence type="ECO:0000256" key="1">
    <source>
        <dbReference type="ARBA" id="ARBA00004429"/>
    </source>
</evidence>
<dbReference type="Proteomes" id="UP000790096">
    <property type="component" value="Unassembled WGS sequence"/>
</dbReference>
<feature type="domain" description="CNNM transmembrane" evidence="17">
    <location>
        <begin position="1"/>
        <end position="197"/>
    </location>
</feature>
<dbReference type="PANTHER" id="PTHR22777">
    <property type="entry name" value="HEMOLYSIN-RELATED"/>
    <property type="match status" value="1"/>
</dbReference>
<keyword evidence="7 14" id="KW-1133">Transmembrane helix</keyword>
<evidence type="ECO:0000256" key="13">
    <source>
        <dbReference type="PROSITE-ProRule" id="PRU00703"/>
    </source>
</evidence>
<comment type="caution">
    <text evidence="18">The sequence shown here is derived from an EMBL/GenBank/DDBJ whole genome shotgun (WGS) entry which is preliminary data.</text>
</comment>
<evidence type="ECO:0000256" key="14">
    <source>
        <dbReference type="PROSITE-ProRule" id="PRU01193"/>
    </source>
</evidence>
<evidence type="ECO:0000256" key="5">
    <source>
        <dbReference type="ARBA" id="ARBA00022692"/>
    </source>
</evidence>
<keyword evidence="2" id="KW-0813">Transport</keyword>
<evidence type="ECO:0000313" key="19">
    <source>
        <dbReference type="Proteomes" id="UP000790096"/>
    </source>
</evidence>
<dbReference type="InterPro" id="IPR044751">
    <property type="entry name" value="Ion_transp-like_CBS"/>
</dbReference>
<dbReference type="Gene3D" id="3.30.465.10">
    <property type="match status" value="1"/>
</dbReference>
<evidence type="ECO:0000256" key="15">
    <source>
        <dbReference type="SAM" id="Phobius"/>
    </source>
</evidence>
<feature type="transmembrane region" description="Helical" evidence="15">
    <location>
        <begin position="6"/>
        <end position="28"/>
    </location>
</feature>
<dbReference type="InterPro" id="IPR002550">
    <property type="entry name" value="CNNM"/>
</dbReference>